<feature type="compositionally biased region" description="Basic and acidic residues" evidence="1">
    <location>
        <begin position="36"/>
        <end position="49"/>
    </location>
</feature>
<reference evidence="2 3" key="1">
    <citation type="journal article" date="2019" name="Commun. Biol.">
        <title>The bagworm genome reveals a unique fibroin gene that provides high tensile strength.</title>
        <authorList>
            <person name="Kono N."/>
            <person name="Nakamura H."/>
            <person name="Ohtoshi R."/>
            <person name="Tomita M."/>
            <person name="Numata K."/>
            <person name="Arakawa K."/>
        </authorList>
    </citation>
    <scope>NUCLEOTIDE SEQUENCE [LARGE SCALE GENOMIC DNA]</scope>
</reference>
<evidence type="ECO:0000256" key="1">
    <source>
        <dbReference type="SAM" id="MobiDB-lite"/>
    </source>
</evidence>
<sequence>MREQATESWPWEKHCVLKYMPATFKTCLTSAGPGVRARDQRPRASPRRDLQAEAATEALVGVAFFSINGLRKNRMTQAAGHDVRADNLSDSAAPA</sequence>
<dbReference type="Proteomes" id="UP000299102">
    <property type="component" value="Unassembled WGS sequence"/>
</dbReference>
<evidence type="ECO:0000313" key="2">
    <source>
        <dbReference type="EMBL" id="GBP60187.1"/>
    </source>
</evidence>
<protein>
    <submittedName>
        <fullName evidence="2">Uncharacterized protein</fullName>
    </submittedName>
</protein>
<feature type="region of interest" description="Disordered" evidence="1">
    <location>
        <begin position="30"/>
        <end position="49"/>
    </location>
</feature>
<gene>
    <name evidence="2" type="ORF">EVAR_41879_1</name>
</gene>
<name>A0A4C1XCZ9_EUMVA</name>
<evidence type="ECO:0000313" key="3">
    <source>
        <dbReference type="Proteomes" id="UP000299102"/>
    </source>
</evidence>
<keyword evidence="3" id="KW-1185">Reference proteome</keyword>
<organism evidence="2 3">
    <name type="scientific">Eumeta variegata</name>
    <name type="common">Bagworm moth</name>
    <name type="synonym">Eumeta japonica</name>
    <dbReference type="NCBI Taxonomy" id="151549"/>
    <lineage>
        <taxon>Eukaryota</taxon>
        <taxon>Metazoa</taxon>
        <taxon>Ecdysozoa</taxon>
        <taxon>Arthropoda</taxon>
        <taxon>Hexapoda</taxon>
        <taxon>Insecta</taxon>
        <taxon>Pterygota</taxon>
        <taxon>Neoptera</taxon>
        <taxon>Endopterygota</taxon>
        <taxon>Lepidoptera</taxon>
        <taxon>Glossata</taxon>
        <taxon>Ditrysia</taxon>
        <taxon>Tineoidea</taxon>
        <taxon>Psychidae</taxon>
        <taxon>Oiketicinae</taxon>
        <taxon>Eumeta</taxon>
    </lineage>
</organism>
<comment type="caution">
    <text evidence="2">The sequence shown here is derived from an EMBL/GenBank/DDBJ whole genome shotgun (WGS) entry which is preliminary data.</text>
</comment>
<proteinExistence type="predicted"/>
<accession>A0A4C1XCZ9</accession>
<dbReference type="EMBL" id="BGZK01000780">
    <property type="protein sequence ID" value="GBP60187.1"/>
    <property type="molecule type" value="Genomic_DNA"/>
</dbReference>
<dbReference type="AlphaFoldDB" id="A0A4C1XCZ9"/>